<feature type="region of interest" description="Disordered" evidence="1">
    <location>
        <begin position="1"/>
        <end position="109"/>
    </location>
</feature>
<dbReference type="KEGG" id="tps:THAPSDRAFT_2031"/>
<protein>
    <submittedName>
        <fullName evidence="2">Uncharacterized protein</fullName>
    </submittedName>
</protein>
<evidence type="ECO:0000313" key="3">
    <source>
        <dbReference type="Proteomes" id="UP000001449"/>
    </source>
</evidence>
<dbReference type="AlphaFoldDB" id="B8BSM1"/>
<dbReference type="InParanoid" id="B8BSM1"/>
<dbReference type="GeneID" id="7446799"/>
<gene>
    <name evidence="2" type="ORF">THAPSDRAFT_2031</name>
</gene>
<dbReference type="EMBL" id="CM000638">
    <property type="protein sequence ID" value="EED96151.1"/>
    <property type="molecule type" value="Genomic_DNA"/>
</dbReference>
<dbReference type="Proteomes" id="UP000001449">
    <property type="component" value="Chromosome 1"/>
</dbReference>
<proteinExistence type="predicted"/>
<evidence type="ECO:0000256" key="1">
    <source>
        <dbReference type="SAM" id="MobiDB-lite"/>
    </source>
</evidence>
<reference evidence="2 3" key="1">
    <citation type="journal article" date="2004" name="Science">
        <title>The genome of the diatom Thalassiosira pseudonana: ecology, evolution, and metabolism.</title>
        <authorList>
            <person name="Armbrust E.V."/>
            <person name="Berges J.A."/>
            <person name="Bowler C."/>
            <person name="Green B.R."/>
            <person name="Martinez D."/>
            <person name="Putnam N.H."/>
            <person name="Zhou S."/>
            <person name="Allen A.E."/>
            <person name="Apt K.E."/>
            <person name="Bechner M."/>
            <person name="Brzezinski M.A."/>
            <person name="Chaal B.K."/>
            <person name="Chiovitti A."/>
            <person name="Davis A.K."/>
            <person name="Demarest M.S."/>
            <person name="Detter J.C."/>
            <person name="Glavina T."/>
            <person name="Goodstein D."/>
            <person name="Hadi M.Z."/>
            <person name="Hellsten U."/>
            <person name="Hildebrand M."/>
            <person name="Jenkins B.D."/>
            <person name="Jurka J."/>
            <person name="Kapitonov V.V."/>
            <person name="Kroger N."/>
            <person name="Lau W.W."/>
            <person name="Lane T.W."/>
            <person name="Larimer F.W."/>
            <person name="Lippmeier J.C."/>
            <person name="Lucas S."/>
            <person name="Medina M."/>
            <person name="Montsant A."/>
            <person name="Obornik M."/>
            <person name="Parker M.S."/>
            <person name="Palenik B."/>
            <person name="Pazour G.J."/>
            <person name="Richardson P.M."/>
            <person name="Rynearson T.A."/>
            <person name="Saito M.A."/>
            <person name="Schwartz D.C."/>
            <person name="Thamatrakoln K."/>
            <person name="Valentin K."/>
            <person name="Vardi A."/>
            <person name="Wilkerson F.P."/>
            <person name="Rokhsar D.S."/>
        </authorList>
    </citation>
    <scope>NUCLEOTIDE SEQUENCE [LARGE SCALE GENOMIC DNA]</scope>
    <source>
        <strain evidence="2 3">CCMP1335</strain>
    </source>
</reference>
<keyword evidence="3" id="KW-1185">Reference proteome</keyword>
<feature type="compositionally biased region" description="Polar residues" evidence="1">
    <location>
        <begin position="16"/>
        <end position="25"/>
    </location>
</feature>
<organism evidence="2 3">
    <name type="scientific">Thalassiosira pseudonana</name>
    <name type="common">Marine diatom</name>
    <name type="synonym">Cyclotella nana</name>
    <dbReference type="NCBI Taxonomy" id="35128"/>
    <lineage>
        <taxon>Eukaryota</taxon>
        <taxon>Sar</taxon>
        <taxon>Stramenopiles</taxon>
        <taxon>Ochrophyta</taxon>
        <taxon>Bacillariophyta</taxon>
        <taxon>Coscinodiscophyceae</taxon>
        <taxon>Thalassiosirophycidae</taxon>
        <taxon>Thalassiosirales</taxon>
        <taxon>Thalassiosiraceae</taxon>
        <taxon>Thalassiosira</taxon>
    </lineage>
</organism>
<reference evidence="2 3" key="2">
    <citation type="journal article" date="2008" name="Nature">
        <title>The Phaeodactylum genome reveals the evolutionary history of diatom genomes.</title>
        <authorList>
            <person name="Bowler C."/>
            <person name="Allen A.E."/>
            <person name="Badger J.H."/>
            <person name="Grimwood J."/>
            <person name="Jabbari K."/>
            <person name="Kuo A."/>
            <person name="Maheswari U."/>
            <person name="Martens C."/>
            <person name="Maumus F."/>
            <person name="Otillar R.P."/>
            <person name="Rayko E."/>
            <person name="Salamov A."/>
            <person name="Vandepoele K."/>
            <person name="Beszteri B."/>
            <person name="Gruber A."/>
            <person name="Heijde M."/>
            <person name="Katinka M."/>
            <person name="Mock T."/>
            <person name="Valentin K."/>
            <person name="Verret F."/>
            <person name="Berges J.A."/>
            <person name="Brownlee C."/>
            <person name="Cadoret J.P."/>
            <person name="Chiovitti A."/>
            <person name="Choi C.J."/>
            <person name="Coesel S."/>
            <person name="De Martino A."/>
            <person name="Detter J.C."/>
            <person name="Durkin C."/>
            <person name="Falciatore A."/>
            <person name="Fournet J."/>
            <person name="Haruta M."/>
            <person name="Huysman M.J."/>
            <person name="Jenkins B.D."/>
            <person name="Jiroutova K."/>
            <person name="Jorgensen R.E."/>
            <person name="Joubert Y."/>
            <person name="Kaplan A."/>
            <person name="Kroger N."/>
            <person name="Kroth P.G."/>
            <person name="La Roche J."/>
            <person name="Lindquist E."/>
            <person name="Lommer M."/>
            <person name="Martin-Jezequel V."/>
            <person name="Lopez P.J."/>
            <person name="Lucas S."/>
            <person name="Mangogna M."/>
            <person name="McGinnis K."/>
            <person name="Medlin L.K."/>
            <person name="Montsant A."/>
            <person name="Oudot-Le Secq M.P."/>
            <person name="Napoli C."/>
            <person name="Obornik M."/>
            <person name="Parker M.S."/>
            <person name="Petit J.L."/>
            <person name="Porcel B.M."/>
            <person name="Poulsen N."/>
            <person name="Robison M."/>
            <person name="Rychlewski L."/>
            <person name="Rynearson T.A."/>
            <person name="Schmutz J."/>
            <person name="Shapiro H."/>
            <person name="Siaut M."/>
            <person name="Stanley M."/>
            <person name="Sussman M.R."/>
            <person name="Taylor A.R."/>
            <person name="Vardi A."/>
            <person name="von Dassow P."/>
            <person name="Vyverman W."/>
            <person name="Willis A."/>
            <person name="Wyrwicz L.S."/>
            <person name="Rokhsar D.S."/>
            <person name="Weissenbach J."/>
            <person name="Armbrust E.V."/>
            <person name="Green B.R."/>
            <person name="Van de Peer Y."/>
            <person name="Grigoriev I.V."/>
        </authorList>
    </citation>
    <scope>NUCLEOTIDE SEQUENCE [LARGE SCALE GENOMIC DNA]</scope>
    <source>
        <strain evidence="2 3">CCMP1335</strain>
    </source>
</reference>
<dbReference type="PaxDb" id="35128-Thaps2031"/>
<dbReference type="HOGENOM" id="CLU_1997186_0_0_1"/>
<sequence>MDHHDNDDDDHDDQTDTSAVANEGSSIDIPSGLEHHTTTTPYKYRSASNHEQLRSVGRRKSCVGAPSASANASRHAGSHNVSATGVNSVKGIDEDEATNEKYESHDAKKKLFSGGVSLSSALFAR</sequence>
<accession>B8BSM1</accession>
<feature type="compositionally biased region" description="Polar residues" evidence="1">
    <location>
        <begin position="38"/>
        <end position="50"/>
    </location>
</feature>
<evidence type="ECO:0000313" key="2">
    <source>
        <dbReference type="EMBL" id="EED96151.1"/>
    </source>
</evidence>
<dbReference type="RefSeq" id="XP_002286510.1">
    <property type="nucleotide sequence ID" value="XM_002286474.1"/>
</dbReference>
<name>B8BSM1_THAPS</name>